<comment type="similarity">
    <text evidence="1 2">Belongs to the phD/YefM antitoxin family.</text>
</comment>
<comment type="function">
    <text evidence="2">Antitoxin component of a type II toxin-antitoxin (TA) system.</text>
</comment>
<dbReference type="PANTHER" id="PTHR35377:SF8">
    <property type="entry name" value="ANTITOXIN VAPB22"/>
    <property type="match status" value="1"/>
</dbReference>
<sequence length="73" mass="7771">MVTVNVQHAKTHLSDLLARVERGEDVVIARAGAPVARLVAVGSAPGRSFGPMTFEVPDDFDAPLEGEELAAWE</sequence>
<dbReference type="InterPro" id="IPR036165">
    <property type="entry name" value="YefM-like_sf"/>
</dbReference>
<keyword evidence="4" id="KW-1185">Reference proteome</keyword>
<dbReference type="RefSeq" id="WP_052590457.1">
    <property type="nucleotide sequence ID" value="NZ_CP011112.1"/>
</dbReference>
<dbReference type="AlphaFoldDB" id="A0A0K1JFQ9"/>
<dbReference type="InterPro" id="IPR051416">
    <property type="entry name" value="phD-YefM_TA_antitoxins"/>
</dbReference>
<dbReference type="OrthoDB" id="33091at2"/>
<dbReference type="SUPFAM" id="SSF143120">
    <property type="entry name" value="YefM-like"/>
    <property type="match status" value="1"/>
</dbReference>
<evidence type="ECO:0000313" key="3">
    <source>
        <dbReference type="EMBL" id="AKU15536.1"/>
    </source>
</evidence>
<gene>
    <name evidence="3" type="ORF">VV02_06145</name>
</gene>
<dbReference type="PANTHER" id="PTHR35377">
    <property type="entry name" value="ANTITOXIN VAPB49-RELATED-RELATED"/>
    <property type="match status" value="1"/>
</dbReference>
<evidence type="ECO:0000256" key="2">
    <source>
        <dbReference type="RuleBase" id="RU362080"/>
    </source>
</evidence>
<dbReference type="Gene3D" id="3.40.1620.10">
    <property type="entry name" value="YefM-like domain"/>
    <property type="match status" value="1"/>
</dbReference>
<proteinExistence type="inferred from homology"/>
<evidence type="ECO:0000313" key="4">
    <source>
        <dbReference type="Proteomes" id="UP000066480"/>
    </source>
</evidence>
<evidence type="ECO:0000256" key="1">
    <source>
        <dbReference type="ARBA" id="ARBA00009981"/>
    </source>
</evidence>
<dbReference type="InterPro" id="IPR006442">
    <property type="entry name" value="Antitoxin_Phd/YefM"/>
</dbReference>
<dbReference type="STRING" id="571913.VV02_06145"/>
<dbReference type="Proteomes" id="UP000066480">
    <property type="component" value="Chromosome"/>
</dbReference>
<organism evidence="3 4">
    <name type="scientific">Luteipulveratus mongoliensis</name>
    <dbReference type="NCBI Taxonomy" id="571913"/>
    <lineage>
        <taxon>Bacteria</taxon>
        <taxon>Bacillati</taxon>
        <taxon>Actinomycetota</taxon>
        <taxon>Actinomycetes</taxon>
        <taxon>Micrococcales</taxon>
        <taxon>Dermacoccaceae</taxon>
        <taxon>Luteipulveratus</taxon>
    </lineage>
</organism>
<reference evidence="3 4" key="1">
    <citation type="submission" date="2015-03" db="EMBL/GenBank/DDBJ databases">
        <title>Luteipulveratus halotolerans sp. nov., a novel actinobacterium (Dermacoccaceae) from Sarawak, Malaysia.</title>
        <authorList>
            <person name="Juboi H."/>
            <person name="Basik A."/>
            <person name="Shamsul S.S."/>
            <person name="Arnold P."/>
            <person name="Schmitt E.K."/>
            <person name="Sanglier J.-J."/>
            <person name="Yeo T."/>
        </authorList>
    </citation>
    <scope>NUCLEOTIDE SEQUENCE [LARGE SCALE GENOMIC DNA]</scope>
    <source>
        <strain evidence="3 4">MN07-A0370</strain>
    </source>
</reference>
<protein>
    <recommendedName>
        <fullName evidence="2">Antitoxin</fullName>
    </recommendedName>
</protein>
<dbReference type="KEGG" id="lmoi:VV02_06145"/>
<accession>A0A0K1JFQ9</accession>
<name>A0A0K1JFQ9_9MICO</name>
<dbReference type="Pfam" id="PF02604">
    <property type="entry name" value="PhdYeFM_antitox"/>
    <property type="match status" value="1"/>
</dbReference>
<dbReference type="NCBIfam" id="TIGR01552">
    <property type="entry name" value="phd_fam"/>
    <property type="match status" value="1"/>
</dbReference>
<dbReference type="EMBL" id="CP011112">
    <property type="protein sequence ID" value="AKU15536.1"/>
    <property type="molecule type" value="Genomic_DNA"/>
</dbReference>